<reference evidence="2" key="1">
    <citation type="submission" date="2020-03" db="EMBL/GenBank/DDBJ databases">
        <title>A transcriptome and proteome of the tick Rhipicephalus microplus shaped by the genetic composition of its hosts and developmental stage.</title>
        <authorList>
            <person name="Garcia G.R."/>
            <person name="Ribeiro J.M.C."/>
            <person name="Maruyama S.R."/>
            <person name="Gardinasse L.G."/>
            <person name="Nelson K."/>
            <person name="Ferreira B.R."/>
            <person name="Andrade T.G."/>
            <person name="Santos I.K.F.M."/>
        </authorList>
    </citation>
    <scope>NUCLEOTIDE SEQUENCE</scope>
    <source>
        <strain evidence="2">NSGR</strain>
        <tissue evidence="2">Salivary glands</tissue>
    </source>
</reference>
<keyword evidence="1" id="KW-0732">Signal</keyword>
<evidence type="ECO:0000313" key="2">
    <source>
        <dbReference type="EMBL" id="NIE44397.1"/>
    </source>
</evidence>
<dbReference type="AlphaFoldDB" id="A0A6G5A2Z2"/>
<feature type="chain" id="PRO_5026281898" evidence="1">
    <location>
        <begin position="25"/>
        <end position="78"/>
    </location>
</feature>
<proteinExistence type="predicted"/>
<accession>A0A6G5A2Z2</accession>
<sequence length="78" mass="9167">MLLTFHFFLFSSLKQFLVWPVISSFKVQSSFSIFYSKYSGQFFASVNEHYSLVSYSSTNVCFFFLFSSEIFFRCALPC</sequence>
<protein>
    <submittedName>
        <fullName evidence="2">Putative secreted protein</fullName>
    </submittedName>
</protein>
<name>A0A6G5A2Z2_RHIMP</name>
<feature type="signal peptide" evidence="1">
    <location>
        <begin position="1"/>
        <end position="24"/>
    </location>
</feature>
<organism evidence="2">
    <name type="scientific">Rhipicephalus microplus</name>
    <name type="common">Cattle tick</name>
    <name type="synonym">Boophilus microplus</name>
    <dbReference type="NCBI Taxonomy" id="6941"/>
    <lineage>
        <taxon>Eukaryota</taxon>
        <taxon>Metazoa</taxon>
        <taxon>Ecdysozoa</taxon>
        <taxon>Arthropoda</taxon>
        <taxon>Chelicerata</taxon>
        <taxon>Arachnida</taxon>
        <taxon>Acari</taxon>
        <taxon>Parasitiformes</taxon>
        <taxon>Ixodida</taxon>
        <taxon>Ixodoidea</taxon>
        <taxon>Ixodidae</taxon>
        <taxon>Rhipicephalinae</taxon>
        <taxon>Rhipicephalus</taxon>
        <taxon>Boophilus</taxon>
    </lineage>
</organism>
<evidence type="ECO:0000256" key="1">
    <source>
        <dbReference type="SAM" id="SignalP"/>
    </source>
</evidence>
<dbReference type="EMBL" id="GIKN01002124">
    <property type="protein sequence ID" value="NIE44397.1"/>
    <property type="molecule type" value="Transcribed_RNA"/>
</dbReference>